<dbReference type="Gene3D" id="2.60.40.10">
    <property type="entry name" value="Immunoglobulins"/>
    <property type="match status" value="5"/>
</dbReference>
<dbReference type="SMART" id="SM00060">
    <property type="entry name" value="FN3"/>
    <property type="match status" value="6"/>
</dbReference>
<dbReference type="InterPro" id="IPR011009">
    <property type="entry name" value="Kinase-like_dom_sf"/>
</dbReference>
<dbReference type="InterPro" id="IPR000719">
    <property type="entry name" value="Prot_kinase_dom"/>
</dbReference>
<dbReference type="OrthoDB" id="65481at2759"/>
<dbReference type="GO" id="GO:0032006">
    <property type="term" value="P:regulation of TOR signaling"/>
    <property type="evidence" value="ECO:0007669"/>
    <property type="project" value="TreeGrafter"/>
</dbReference>
<evidence type="ECO:0000259" key="18">
    <source>
        <dbReference type="PROSITE" id="PS50853"/>
    </source>
</evidence>
<dbReference type="EMBL" id="CAHIKZ030000685">
    <property type="protein sequence ID" value="CAE1233378.1"/>
    <property type="molecule type" value="Genomic_DNA"/>
</dbReference>
<keyword evidence="4" id="KW-0808">Transferase</keyword>
<dbReference type="SUPFAM" id="SSF56112">
    <property type="entry name" value="Protein kinase-like (PK-like)"/>
    <property type="match status" value="1"/>
</dbReference>
<evidence type="ECO:0000256" key="11">
    <source>
        <dbReference type="ARBA" id="ARBA00023136"/>
    </source>
</evidence>
<dbReference type="InterPro" id="IPR050122">
    <property type="entry name" value="RTK"/>
</dbReference>
<feature type="domain" description="Fibronectin type-III" evidence="18">
    <location>
        <begin position="922"/>
        <end position="1030"/>
    </location>
</feature>
<name>A0A812BJT1_ACAPH</name>
<evidence type="ECO:0000256" key="3">
    <source>
        <dbReference type="ARBA" id="ARBA00022553"/>
    </source>
</evidence>
<keyword evidence="20" id="KW-1185">Reference proteome</keyword>
<evidence type="ECO:0000256" key="15">
    <source>
        <dbReference type="ARBA" id="ARBA00051243"/>
    </source>
</evidence>
<keyword evidence="13" id="KW-0675">Receptor</keyword>
<accession>A0A812BJT1</accession>
<protein>
    <recommendedName>
        <fullName evidence="2">receptor protein-tyrosine kinase</fullName>
        <ecNumber evidence="2">2.7.10.1</ecNumber>
    </recommendedName>
</protein>
<dbReference type="PANTHER" id="PTHR24416:SF527">
    <property type="entry name" value="PROTO-ONCOGENE TYROSINE-PROTEIN KINASE ROS"/>
    <property type="match status" value="1"/>
</dbReference>
<dbReference type="GO" id="GO:0007169">
    <property type="term" value="P:cell surface receptor protein tyrosine kinase signaling pathway"/>
    <property type="evidence" value="ECO:0007669"/>
    <property type="project" value="InterPro"/>
</dbReference>
<reference evidence="19" key="1">
    <citation type="submission" date="2021-01" db="EMBL/GenBank/DDBJ databases">
        <authorList>
            <person name="Li R."/>
            <person name="Bekaert M."/>
        </authorList>
    </citation>
    <scope>NUCLEOTIDE SEQUENCE</scope>
    <source>
        <strain evidence="19">Farmed</strain>
    </source>
</reference>
<organism evidence="19 20">
    <name type="scientific">Acanthosepion pharaonis</name>
    <name type="common">Pharaoh cuttlefish</name>
    <name type="synonym">Sepia pharaonis</name>
    <dbReference type="NCBI Taxonomy" id="158019"/>
    <lineage>
        <taxon>Eukaryota</taxon>
        <taxon>Metazoa</taxon>
        <taxon>Spiralia</taxon>
        <taxon>Lophotrochozoa</taxon>
        <taxon>Mollusca</taxon>
        <taxon>Cephalopoda</taxon>
        <taxon>Coleoidea</taxon>
        <taxon>Decapodiformes</taxon>
        <taxon>Sepiida</taxon>
        <taxon>Sepiina</taxon>
        <taxon>Sepiidae</taxon>
        <taxon>Acanthosepion</taxon>
    </lineage>
</organism>
<evidence type="ECO:0000256" key="13">
    <source>
        <dbReference type="ARBA" id="ARBA00023170"/>
    </source>
</evidence>
<evidence type="ECO:0000256" key="16">
    <source>
        <dbReference type="SAM" id="Phobius"/>
    </source>
</evidence>
<keyword evidence="8" id="KW-0418">Kinase</keyword>
<dbReference type="SMART" id="SM00219">
    <property type="entry name" value="TyrKc"/>
    <property type="match status" value="1"/>
</dbReference>
<evidence type="ECO:0000256" key="12">
    <source>
        <dbReference type="ARBA" id="ARBA00023137"/>
    </source>
</evidence>
<evidence type="ECO:0000313" key="20">
    <source>
        <dbReference type="Proteomes" id="UP000597762"/>
    </source>
</evidence>
<keyword evidence="7" id="KW-0547">Nucleotide-binding</keyword>
<dbReference type="Gene3D" id="1.10.510.10">
    <property type="entry name" value="Transferase(Phosphotransferase) domain 1"/>
    <property type="match status" value="1"/>
</dbReference>
<dbReference type="GO" id="GO:0004714">
    <property type="term" value="F:transmembrane receptor protein tyrosine kinase activity"/>
    <property type="evidence" value="ECO:0007669"/>
    <property type="project" value="UniProtKB-EC"/>
</dbReference>
<dbReference type="GO" id="GO:0005886">
    <property type="term" value="C:plasma membrane"/>
    <property type="evidence" value="ECO:0007669"/>
    <property type="project" value="TreeGrafter"/>
</dbReference>
<dbReference type="InterPro" id="IPR008266">
    <property type="entry name" value="Tyr_kinase_AS"/>
</dbReference>
<dbReference type="InterPro" id="IPR011042">
    <property type="entry name" value="6-blade_b-propeller_TolB-like"/>
</dbReference>
<keyword evidence="11 16" id="KW-0472">Membrane</keyword>
<feature type="domain" description="Protein kinase" evidence="17">
    <location>
        <begin position="1206"/>
        <end position="1530"/>
    </location>
</feature>
<dbReference type="InterPro" id="IPR002011">
    <property type="entry name" value="Tyr_kinase_rcpt_2_CS"/>
</dbReference>
<keyword evidence="14" id="KW-0325">Glycoprotein</keyword>
<evidence type="ECO:0000256" key="1">
    <source>
        <dbReference type="ARBA" id="ARBA00004167"/>
    </source>
</evidence>
<dbReference type="EC" id="2.7.10.1" evidence="2"/>
<dbReference type="PANTHER" id="PTHR24416">
    <property type="entry name" value="TYROSINE-PROTEIN KINASE RECEPTOR"/>
    <property type="match status" value="1"/>
</dbReference>
<evidence type="ECO:0000256" key="7">
    <source>
        <dbReference type="ARBA" id="ARBA00022741"/>
    </source>
</evidence>
<dbReference type="FunFam" id="1.10.510.10:FF:000341">
    <property type="entry name" value="Tyrosine-protein kinase receptor"/>
    <property type="match status" value="1"/>
</dbReference>
<evidence type="ECO:0000256" key="14">
    <source>
        <dbReference type="ARBA" id="ARBA00023180"/>
    </source>
</evidence>
<keyword evidence="10 16" id="KW-1133">Transmembrane helix</keyword>
<dbReference type="PROSITE" id="PS00239">
    <property type="entry name" value="RECEPTOR_TYR_KIN_II"/>
    <property type="match status" value="1"/>
</dbReference>
<dbReference type="GO" id="GO:0043235">
    <property type="term" value="C:receptor complex"/>
    <property type="evidence" value="ECO:0007669"/>
    <property type="project" value="TreeGrafter"/>
</dbReference>
<feature type="domain" description="Fibronectin type-III" evidence="18">
    <location>
        <begin position="1136"/>
        <end position="1229"/>
    </location>
</feature>
<keyword evidence="5 16" id="KW-0812">Transmembrane</keyword>
<dbReference type="GO" id="GO:0005524">
    <property type="term" value="F:ATP binding"/>
    <property type="evidence" value="ECO:0007669"/>
    <property type="project" value="UniProtKB-KW"/>
</dbReference>
<comment type="caution">
    <text evidence="19">The sequence shown here is derived from an EMBL/GenBank/DDBJ whole genome shotgun (WGS) entry which is preliminary data.</text>
</comment>
<sequence length="1584" mass="183429">MVKKAGEKEEIFQVSGFNFTKDKLIPDTQYTIRIRAHINNRYGPWTENFVGHTFHKEDTPCIITYSTSKGEIYQIQTDGQKEKFIHEFVSVLEYRQTRVSMVPYKNVLSFEKHNYSAHSIAMDWLAKKIYWSTDKTRGEIRWASMDNYKKSELLFIAPAYYLCIDALKGILYWNTKDSIQVSYLNGMHITQYQPFSYSRTIIAMTIDLDSHVIYWVQNDMGIHELYKADMIGYGNPYVNTSIKFIARQKRPQRMTRLQYYSNHLFWTDDESQLVISDMSGRNISRISKANNKILSFSLFHPSMHKYPDGLDEHTVKVVPDKISPESVKVEGNWSVFKISWRKATEINYGEVYYQMNLIVEEFKEHNKTLDLQSPEYTISNLPPYTSMTVSLQALTYYGSSEWTTLKIHSPMSVPNEPINPRVYINERKDLSSSNEFLSADLRWSAPSNRFGVLEKYKVYYRTNQFPPDQWKISEVDPHTRQFILEHLKINETYTFQTEACTIYNCSKKSEKVSITSNNTKPLPELLVANNEGINLAELDNGLKFSQEVVQVPTKAFTFLAKTNFFFWVKNDTNLVMRDGKAKEISLMNLKESIKDLTVDWIDHTVYLSTEKEIQKYNIYKKRPHTLWSGSGSIGSIAVSPYSSTLYWSEEKNNGRHKIFRSNTDGSDTRQLLPPIDHNHQKRSISQRKCQCPQDLAIAGTIGIDYSNENVYFMELKNKSIWLVDDKGCQCKRVFTPNSPEEVEIPNSLTADHSRIYWSNQRDGKIYSVNKMDGKDFLTYNVNNVKKIVAYGSHLQPLPESKCLSSYPESTNISLLRTTNTSVTLLLPRITRYPECEKVSQPVTNYTVHYSEWTDDSEDISCTKKTVNCRTQETYTRETVISSLRPYTKYVFQVAVSNFYTDYRADVLGTPLVTRTLAGVPSAVRNLKANFLSYEEIILIWEAPLEPNGNLSALVYMVTYSVTLHTGEILEKTTQLVHHEIYIRKSMHLEYKLIDLKANHEYKIKVKSCESGKKWCSPSLHAHNRTMSYPSPIELINATTDSVTISWRTPSDIAIIRFIFFYRISGGKWYPSVSLHKLKHKMNQTVVHSILYLKSDKVYEFEVHIVYNIYPFQINIWPSKNASFKFQFKTLANFPVPPNTPVTEKLDSGYIGVVWTKSNQENTQPTGYDLQIRNVESGNWTTVYNDSHPRWIISDKYLTGEKFLFRVRAKNSRGWGNYSNVSIPFSNQKSNENWAEASVYPFIIIPFIILIVIIILFFTWVVFKKKQSEKKRASHVNDGHNPDVELATLQDLPHIAVQQNNTLYSVSIVPTNADLVEISWQWSTSYFSCSSKELMEGGDLLLFLRHYRPSCRPNNHLQTNQTSLTLLDLMKICVHVSRGCKYLEEMHFVHRDLAARNCLVSSKNPHDMIVKIGDFGLARDIYKNDYYRKEGEGLLPVRWMSPESLVDGVFTTQSDIWSFGVLMWEVITYGQQPYPARSNIEVLHFVRTGGILDRPENCPEYLYQLKLKCWSYVPEDRPTSCFILEQLETFYQRLLEESTQNKNATKSMITALLEALGAEIGADSAQSKIGRQSHHLVLFIIHYEI</sequence>
<dbReference type="CDD" id="cd00063">
    <property type="entry name" value="FN3"/>
    <property type="match status" value="5"/>
</dbReference>
<keyword evidence="12" id="KW-0829">Tyrosine-protein kinase</keyword>
<keyword evidence="6" id="KW-0677">Repeat</keyword>
<feature type="domain" description="Fibronectin type-III" evidence="18">
    <location>
        <begin position="416"/>
        <end position="522"/>
    </location>
</feature>
<evidence type="ECO:0000256" key="2">
    <source>
        <dbReference type="ARBA" id="ARBA00011902"/>
    </source>
</evidence>
<feature type="domain" description="Fibronectin type-III" evidence="18">
    <location>
        <begin position="808"/>
        <end position="918"/>
    </location>
</feature>
<dbReference type="InterPro" id="IPR013783">
    <property type="entry name" value="Ig-like_fold"/>
</dbReference>
<evidence type="ECO:0000256" key="9">
    <source>
        <dbReference type="ARBA" id="ARBA00022840"/>
    </source>
</evidence>
<evidence type="ECO:0000256" key="8">
    <source>
        <dbReference type="ARBA" id="ARBA00022777"/>
    </source>
</evidence>
<dbReference type="InterPro" id="IPR001245">
    <property type="entry name" value="Ser-Thr/Tyr_kinase_cat_dom"/>
</dbReference>
<dbReference type="Pfam" id="PF07714">
    <property type="entry name" value="PK_Tyr_Ser-Thr"/>
    <property type="match status" value="1"/>
</dbReference>
<evidence type="ECO:0000256" key="6">
    <source>
        <dbReference type="ARBA" id="ARBA00022737"/>
    </source>
</evidence>
<comment type="subcellular location">
    <subcellularLocation>
        <location evidence="1">Membrane</location>
        <topology evidence="1">Single-pass membrane protein</topology>
    </subcellularLocation>
</comment>
<dbReference type="PROSITE" id="PS50011">
    <property type="entry name" value="PROTEIN_KINASE_DOM"/>
    <property type="match status" value="1"/>
</dbReference>
<evidence type="ECO:0000313" key="19">
    <source>
        <dbReference type="EMBL" id="CAE1233378.1"/>
    </source>
</evidence>
<gene>
    <name evidence="19" type="ORF">SPHA_18955</name>
</gene>
<evidence type="ECO:0000259" key="17">
    <source>
        <dbReference type="PROSITE" id="PS50011"/>
    </source>
</evidence>
<dbReference type="PROSITE" id="PS50853">
    <property type="entry name" value="FN3"/>
    <property type="match status" value="5"/>
</dbReference>
<proteinExistence type="predicted"/>
<keyword evidence="9" id="KW-0067">ATP-binding</keyword>
<dbReference type="InterPro" id="IPR020635">
    <property type="entry name" value="Tyr_kinase_cat_dom"/>
</dbReference>
<dbReference type="SMART" id="SM00135">
    <property type="entry name" value="LY"/>
    <property type="match status" value="4"/>
</dbReference>
<dbReference type="PRINTS" id="PR00109">
    <property type="entry name" value="TYRKINASE"/>
</dbReference>
<dbReference type="Gene3D" id="2.120.10.30">
    <property type="entry name" value="TolB, C-terminal domain"/>
    <property type="match status" value="2"/>
</dbReference>
<dbReference type="InterPro" id="IPR000033">
    <property type="entry name" value="LDLR_classB_rpt"/>
</dbReference>
<feature type="transmembrane region" description="Helical" evidence="16">
    <location>
        <begin position="1238"/>
        <end position="1262"/>
    </location>
</feature>
<feature type="domain" description="Fibronectin type-III" evidence="18">
    <location>
        <begin position="318"/>
        <end position="415"/>
    </location>
</feature>
<comment type="catalytic activity">
    <reaction evidence="15">
        <text>L-tyrosyl-[protein] + ATP = O-phospho-L-tyrosyl-[protein] + ADP + H(+)</text>
        <dbReference type="Rhea" id="RHEA:10596"/>
        <dbReference type="Rhea" id="RHEA-COMP:10136"/>
        <dbReference type="Rhea" id="RHEA-COMP:20101"/>
        <dbReference type="ChEBI" id="CHEBI:15378"/>
        <dbReference type="ChEBI" id="CHEBI:30616"/>
        <dbReference type="ChEBI" id="CHEBI:46858"/>
        <dbReference type="ChEBI" id="CHEBI:61978"/>
        <dbReference type="ChEBI" id="CHEBI:456216"/>
        <dbReference type="EC" id="2.7.10.1"/>
    </reaction>
</comment>
<dbReference type="PROSITE" id="PS00109">
    <property type="entry name" value="PROTEIN_KINASE_TYR"/>
    <property type="match status" value="1"/>
</dbReference>
<dbReference type="SUPFAM" id="SSF63825">
    <property type="entry name" value="YWTD domain"/>
    <property type="match status" value="2"/>
</dbReference>
<dbReference type="SUPFAM" id="SSF49265">
    <property type="entry name" value="Fibronectin type III"/>
    <property type="match status" value="4"/>
</dbReference>
<dbReference type="InterPro" id="IPR036116">
    <property type="entry name" value="FN3_sf"/>
</dbReference>
<evidence type="ECO:0000256" key="5">
    <source>
        <dbReference type="ARBA" id="ARBA00022692"/>
    </source>
</evidence>
<evidence type="ECO:0000256" key="4">
    <source>
        <dbReference type="ARBA" id="ARBA00022679"/>
    </source>
</evidence>
<keyword evidence="3" id="KW-0597">Phosphoprotein</keyword>
<evidence type="ECO:0000256" key="10">
    <source>
        <dbReference type="ARBA" id="ARBA00022989"/>
    </source>
</evidence>
<dbReference type="Proteomes" id="UP000597762">
    <property type="component" value="Unassembled WGS sequence"/>
</dbReference>
<dbReference type="InterPro" id="IPR003961">
    <property type="entry name" value="FN3_dom"/>
</dbReference>